<dbReference type="GO" id="GO:0003723">
    <property type="term" value="F:RNA binding"/>
    <property type="evidence" value="ECO:0007669"/>
    <property type="project" value="UniProtKB-KW"/>
</dbReference>
<dbReference type="InterPro" id="IPR036389">
    <property type="entry name" value="RNase_III_sf"/>
</dbReference>
<evidence type="ECO:0000256" key="1">
    <source>
        <dbReference type="ARBA" id="ARBA00022884"/>
    </source>
</evidence>
<dbReference type="Gene3D" id="3.30.160.20">
    <property type="match status" value="1"/>
</dbReference>
<evidence type="ECO:0000313" key="5">
    <source>
        <dbReference type="Proteomes" id="UP000234585"/>
    </source>
</evidence>
<evidence type="ECO:0000259" key="3">
    <source>
        <dbReference type="PROSITE" id="PS50142"/>
    </source>
</evidence>
<dbReference type="OrthoDB" id="2392202at2759"/>
<reference evidence="4 5" key="1">
    <citation type="submission" date="2017-12" db="EMBL/GenBank/DDBJ databases">
        <authorList>
            <consortium name="DOE Joint Genome Institute"/>
            <person name="Haridas S."/>
            <person name="Kjaerbolling I."/>
            <person name="Vesth T.C."/>
            <person name="Frisvad J.C."/>
            <person name="Nybo J.L."/>
            <person name="Theobald S."/>
            <person name="Kuo A."/>
            <person name="Bowyer P."/>
            <person name="Matsuda Y."/>
            <person name="Mondo S."/>
            <person name="Lyhne E.K."/>
            <person name="Kogle M.E."/>
            <person name="Clum A."/>
            <person name="Lipzen A."/>
            <person name="Salamov A."/>
            <person name="Ngan C.Y."/>
            <person name="Daum C."/>
            <person name="Chiniquy J."/>
            <person name="Barry K."/>
            <person name="LaButti K."/>
            <person name="Simmons B.A."/>
            <person name="Magnuson J.K."/>
            <person name="Mortensen U.H."/>
            <person name="Larsen T.O."/>
            <person name="Grigoriev I.V."/>
            <person name="Baker S.E."/>
            <person name="Andersen M.R."/>
            <person name="Nordberg H.P."/>
            <person name="Cantor M.N."/>
            <person name="Hua S.X."/>
        </authorList>
    </citation>
    <scope>NUCLEOTIDE SEQUENCE [LARGE SCALE GENOMIC DNA]</scope>
    <source>
        <strain evidence="4 5">CBS 102.13</strain>
    </source>
</reference>
<organism evidence="4 5">
    <name type="scientific">Aspergillus candidus</name>
    <dbReference type="NCBI Taxonomy" id="41067"/>
    <lineage>
        <taxon>Eukaryota</taxon>
        <taxon>Fungi</taxon>
        <taxon>Dikarya</taxon>
        <taxon>Ascomycota</taxon>
        <taxon>Pezizomycotina</taxon>
        <taxon>Eurotiomycetes</taxon>
        <taxon>Eurotiomycetidae</taxon>
        <taxon>Eurotiales</taxon>
        <taxon>Aspergillaceae</taxon>
        <taxon>Aspergillus</taxon>
        <taxon>Aspergillus subgen. Circumdati</taxon>
    </lineage>
</organism>
<dbReference type="Pfam" id="PF00636">
    <property type="entry name" value="Ribonuclease_3"/>
    <property type="match status" value="1"/>
</dbReference>
<feature type="region of interest" description="Disordered" evidence="2">
    <location>
        <begin position="341"/>
        <end position="361"/>
    </location>
</feature>
<gene>
    <name evidence="4" type="ORF">BDW47DRAFT_113331</name>
</gene>
<dbReference type="GO" id="GO:0006364">
    <property type="term" value="P:rRNA processing"/>
    <property type="evidence" value="ECO:0007669"/>
    <property type="project" value="TreeGrafter"/>
</dbReference>
<protein>
    <submittedName>
        <fullName evidence="4">Ribonuclease III</fullName>
    </submittedName>
</protein>
<feature type="compositionally biased region" description="Polar residues" evidence="2">
    <location>
        <begin position="25"/>
        <end position="49"/>
    </location>
</feature>
<dbReference type="GO" id="GO:0005654">
    <property type="term" value="C:nucleoplasm"/>
    <property type="evidence" value="ECO:0007669"/>
    <property type="project" value="TreeGrafter"/>
</dbReference>
<accession>A0A2I2EZG7</accession>
<feature type="region of interest" description="Disordered" evidence="2">
    <location>
        <begin position="1"/>
        <end position="49"/>
    </location>
</feature>
<dbReference type="GO" id="GO:0004525">
    <property type="term" value="F:ribonuclease III activity"/>
    <property type="evidence" value="ECO:0007669"/>
    <property type="project" value="InterPro"/>
</dbReference>
<dbReference type="SUPFAM" id="SSF54768">
    <property type="entry name" value="dsRNA-binding domain-like"/>
    <property type="match status" value="1"/>
</dbReference>
<dbReference type="SUPFAM" id="SSF69065">
    <property type="entry name" value="RNase III domain-like"/>
    <property type="match status" value="1"/>
</dbReference>
<dbReference type="CDD" id="cd00593">
    <property type="entry name" value="RIBOc"/>
    <property type="match status" value="1"/>
</dbReference>
<keyword evidence="1" id="KW-0694">RNA-binding</keyword>
<dbReference type="STRING" id="41067.A0A2I2EZG7"/>
<name>A0A2I2EZG7_ASPCN</name>
<dbReference type="PROSITE" id="PS50142">
    <property type="entry name" value="RNASE_3_2"/>
    <property type="match status" value="1"/>
</dbReference>
<sequence>MDLKRKTELTPGVSSSGKHPKKAKTNVSENTANTSQSSNTLKKNQGSGINQLPADKIVEDVLDKLRMIESQPPGLKPAIVKAAAELNKALRSVKPVTSSDVACENYKGRLPPLPPILDEKLERAVFTHPGVNSHHDTTYDRLEILGDAYIELFATKLIWTKFDRMASGRISQIRELLVKNETLSEYATGYGLDKRAIVPQDYVSQPKRWTKTMGDIFEAYVAAIVLSDPICGYDVAEKWLKELWLPKLGDVDARPSPCHAKEQLAKKIMGRGIKLRYVDERPPVQHRNGIQTFSIGVYLTGWGWHDKCLGSGQGPSKGIAGNAAAQAALQDRVLTDEIASVKKRHESKTTPGSAAELGDCA</sequence>
<dbReference type="EMBL" id="KZ559194">
    <property type="protein sequence ID" value="PLB33783.1"/>
    <property type="molecule type" value="Genomic_DNA"/>
</dbReference>
<proteinExistence type="predicted"/>
<dbReference type="PANTHER" id="PTHR11207">
    <property type="entry name" value="RIBONUCLEASE III"/>
    <property type="match status" value="1"/>
</dbReference>
<dbReference type="SMART" id="SM00535">
    <property type="entry name" value="RIBOc"/>
    <property type="match status" value="1"/>
</dbReference>
<keyword evidence="5" id="KW-1185">Reference proteome</keyword>
<dbReference type="Gene3D" id="1.10.1520.10">
    <property type="entry name" value="Ribonuclease III domain"/>
    <property type="match status" value="1"/>
</dbReference>
<dbReference type="GeneID" id="36521542"/>
<evidence type="ECO:0000256" key="2">
    <source>
        <dbReference type="SAM" id="MobiDB-lite"/>
    </source>
</evidence>
<dbReference type="PANTHER" id="PTHR11207:SF0">
    <property type="entry name" value="RIBONUCLEASE 3"/>
    <property type="match status" value="1"/>
</dbReference>
<feature type="domain" description="RNase III" evidence="3">
    <location>
        <begin position="118"/>
        <end position="229"/>
    </location>
</feature>
<dbReference type="AlphaFoldDB" id="A0A2I2EZG7"/>
<evidence type="ECO:0000313" key="4">
    <source>
        <dbReference type="EMBL" id="PLB33783.1"/>
    </source>
</evidence>
<dbReference type="GO" id="GO:0006369">
    <property type="term" value="P:termination of RNA polymerase II transcription"/>
    <property type="evidence" value="ECO:0007669"/>
    <property type="project" value="TreeGrafter"/>
</dbReference>
<dbReference type="GO" id="GO:0034475">
    <property type="term" value="P:U4 snRNA 3'-end processing"/>
    <property type="evidence" value="ECO:0007669"/>
    <property type="project" value="TreeGrafter"/>
</dbReference>
<dbReference type="InterPro" id="IPR000999">
    <property type="entry name" value="RNase_III_dom"/>
</dbReference>
<dbReference type="Proteomes" id="UP000234585">
    <property type="component" value="Unassembled WGS sequence"/>
</dbReference>
<dbReference type="RefSeq" id="XP_024667795.1">
    <property type="nucleotide sequence ID" value="XM_024814382.1"/>
</dbReference>